<dbReference type="InterPro" id="IPR027417">
    <property type="entry name" value="P-loop_NTPase"/>
</dbReference>
<dbReference type="AlphaFoldDB" id="A0A1I5LI40"/>
<sequence>MSCRFQKSATHSNLVMKEKKLSSKFFSATELAGDFIPDLNPPTIVKGIFSPGEISLIAGAPGTGKTSIMSALCSHTVNGLTIGSLIVEKTPVFYFAPEDPAGVKRRAYSYMGRPGWKNGTFFVISGVPDLTNQDCIKEMESIIRTKMLEFGYSKCFCVIDTLTLSLGDGDENSASTASVVAANLSTLAKNVNGAIAMLHHVSGSDLMKPRGSSGYIGNMDCVYVIHEDKTHIGSEKVVLFTALKQKNTKLKAPLAFKLGSYEIGIDKYGDVVTVPQATIMDTVPSLGTKPANDNVRIPADKRGRKTNILQILGDGEEQNPGQYLSYDEIMSRTGAPFNQVRNNRDSLRKAVSRIMNELIDEGRAEHDGVTGYRIRSLFTQTSPES</sequence>
<accession>A0A1I5LI40</accession>
<dbReference type="Proteomes" id="UP000199236">
    <property type="component" value="Unassembled WGS sequence"/>
</dbReference>
<gene>
    <name evidence="2" type="ORF">SAMN04488056_1175</name>
</gene>
<organism evidence="2 3">
    <name type="scientific">Cohaesibacter marisflavi</name>
    <dbReference type="NCBI Taxonomy" id="655353"/>
    <lineage>
        <taxon>Bacteria</taxon>
        <taxon>Pseudomonadati</taxon>
        <taxon>Pseudomonadota</taxon>
        <taxon>Alphaproteobacteria</taxon>
        <taxon>Hyphomicrobiales</taxon>
        <taxon>Cohaesibacteraceae</taxon>
    </lineage>
</organism>
<reference evidence="2 3" key="1">
    <citation type="submission" date="2016-10" db="EMBL/GenBank/DDBJ databases">
        <authorList>
            <person name="de Groot N.N."/>
        </authorList>
    </citation>
    <scope>NUCLEOTIDE SEQUENCE [LARGE SCALE GENOMIC DNA]</scope>
    <source>
        <strain evidence="2 3">CGMCC 1.9157</strain>
    </source>
</reference>
<name>A0A1I5LI40_9HYPH</name>
<evidence type="ECO:0000313" key="2">
    <source>
        <dbReference type="EMBL" id="SFO96853.1"/>
    </source>
</evidence>
<dbReference type="EMBL" id="FOVR01000017">
    <property type="protein sequence ID" value="SFO96853.1"/>
    <property type="molecule type" value="Genomic_DNA"/>
</dbReference>
<feature type="domain" description="AAA+ ATPase" evidence="1">
    <location>
        <begin position="51"/>
        <end position="269"/>
    </location>
</feature>
<proteinExistence type="predicted"/>
<dbReference type="Pfam" id="PF13481">
    <property type="entry name" value="AAA_25"/>
    <property type="match status" value="1"/>
</dbReference>
<evidence type="ECO:0000259" key="1">
    <source>
        <dbReference type="SMART" id="SM00382"/>
    </source>
</evidence>
<protein>
    <submittedName>
        <fullName evidence="2">AAA domain-containing protein</fullName>
    </submittedName>
</protein>
<dbReference type="STRING" id="655353.SAMN04488056_1175"/>
<dbReference type="SMART" id="SM00382">
    <property type="entry name" value="AAA"/>
    <property type="match status" value="1"/>
</dbReference>
<dbReference type="SUPFAM" id="SSF52540">
    <property type="entry name" value="P-loop containing nucleoside triphosphate hydrolases"/>
    <property type="match status" value="1"/>
</dbReference>
<evidence type="ECO:0000313" key="3">
    <source>
        <dbReference type="Proteomes" id="UP000199236"/>
    </source>
</evidence>
<keyword evidence="3" id="KW-1185">Reference proteome</keyword>
<dbReference type="InterPro" id="IPR003593">
    <property type="entry name" value="AAA+_ATPase"/>
</dbReference>
<dbReference type="OrthoDB" id="1496333at2"/>
<dbReference type="Gene3D" id="3.40.50.300">
    <property type="entry name" value="P-loop containing nucleotide triphosphate hydrolases"/>
    <property type="match status" value="1"/>
</dbReference>